<evidence type="ECO:0000313" key="7">
    <source>
        <dbReference type="Proteomes" id="UP001500689"/>
    </source>
</evidence>
<dbReference type="PROSITE" id="PS50931">
    <property type="entry name" value="HTH_LYSR"/>
    <property type="match status" value="1"/>
</dbReference>
<keyword evidence="3" id="KW-0238">DNA-binding</keyword>
<comment type="caution">
    <text evidence="6">The sequence shown here is derived from an EMBL/GenBank/DDBJ whole genome shotgun (WGS) entry which is preliminary data.</text>
</comment>
<dbReference type="Proteomes" id="UP001500689">
    <property type="component" value="Unassembled WGS sequence"/>
</dbReference>
<dbReference type="PANTHER" id="PTHR30537">
    <property type="entry name" value="HTH-TYPE TRANSCRIPTIONAL REGULATOR"/>
    <property type="match status" value="1"/>
</dbReference>
<evidence type="ECO:0000313" key="6">
    <source>
        <dbReference type="EMBL" id="GAA3525978.1"/>
    </source>
</evidence>
<keyword evidence="2" id="KW-0805">Transcription regulation</keyword>
<dbReference type="Gene3D" id="3.40.190.290">
    <property type="match status" value="1"/>
</dbReference>
<dbReference type="Pfam" id="PF03466">
    <property type="entry name" value="LysR_substrate"/>
    <property type="match status" value="1"/>
</dbReference>
<protein>
    <submittedName>
        <fullName evidence="6">LysR family transcriptional regulator</fullName>
    </submittedName>
</protein>
<dbReference type="InterPro" id="IPR058163">
    <property type="entry name" value="LysR-type_TF_proteobact-type"/>
</dbReference>
<dbReference type="InterPro" id="IPR036390">
    <property type="entry name" value="WH_DNA-bd_sf"/>
</dbReference>
<sequence length="303" mass="32878">MAPDVDVRNLRADDLRYLLAVANTGRLVAAADALGVNHTTVSRRIGSLERALHARLVERGADGWELTETGRAVAEHARPIQEALERAALAAAGDRPDALTGTIRITAPDGFGTVFAAPALTRVRERHPNLSVELITATRQLGLHQSGFDLAIAIGKPVTARLFTERLGEYTLALYASDAYLAEHGDPATVEEIKKHTLVFYVDSLLQVGDLDLGKYLPAATARFTSTNIFAQLEATRGGAGIGLLPKFLAVRAPELRRIQADVPPLKLSFTLAARRDSVPRPAVQVVREALHEEVRARREELL</sequence>
<dbReference type="InterPro" id="IPR000847">
    <property type="entry name" value="LysR_HTH_N"/>
</dbReference>
<keyword evidence="7" id="KW-1185">Reference proteome</keyword>
<evidence type="ECO:0000256" key="3">
    <source>
        <dbReference type="ARBA" id="ARBA00023125"/>
    </source>
</evidence>
<dbReference type="SUPFAM" id="SSF46785">
    <property type="entry name" value="Winged helix' DNA-binding domain"/>
    <property type="match status" value="1"/>
</dbReference>
<proteinExistence type="inferred from homology"/>
<dbReference type="RefSeq" id="WP_344854980.1">
    <property type="nucleotide sequence ID" value="NZ_BAAAZN010000001.1"/>
</dbReference>
<evidence type="ECO:0000256" key="1">
    <source>
        <dbReference type="ARBA" id="ARBA00009437"/>
    </source>
</evidence>
<feature type="domain" description="HTH lysR-type" evidence="5">
    <location>
        <begin position="10"/>
        <end position="67"/>
    </location>
</feature>
<dbReference type="SUPFAM" id="SSF53850">
    <property type="entry name" value="Periplasmic binding protein-like II"/>
    <property type="match status" value="1"/>
</dbReference>
<dbReference type="InterPro" id="IPR005119">
    <property type="entry name" value="LysR_subst-bd"/>
</dbReference>
<evidence type="ECO:0000256" key="2">
    <source>
        <dbReference type="ARBA" id="ARBA00023015"/>
    </source>
</evidence>
<name>A0ABP6UZP2_9PSEU</name>
<organism evidence="6 7">
    <name type="scientific">Amycolatopsis ultiminotia</name>
    <dbReference type="NCBI Taxonomy" id="543629"/>
    <lineage>
        <taxon>Bacteria</taxon>
        <taxon>Bacillati</taxon>
        <taxon>Actinomycetota</taxon>
        <taxon>Actinomycetes</taxon>
        <taxon>Pseudonocardiales</taxon>
        <taxon>Pseudonocardiaceae</taxon>
        <taxon>Amycolatopsis</taxon>
    </lineage>
</organism>
<dbReference type="EMBL" id="BAAAZN010000001">
    <property type="protein sequence ID" value="GAA3525978.1"/>
    <property type="molecule type" value="Genomic_DNA"/>
</dbReference>
<evidence type="ECO:0000256" key="4">
    <source>
        <dbReference type="ARBA" id="ARBA00023163"/>
    </source>
</evidence>
<evidence type="ECO:0000259" key="5">
    <source>
        <dbReference type="PROSITE" id="PS50931"/>
    </source>
</evidence>
<reference evidence="7" key="1">
    <citation type="journal article" date="2019" name="Int. J. Syst. Evol. Microbiol.">
        <title>The Global Catalogue of Microorganisms (GCM) 10K type strain sequencing project: providing services to taxonomists for standard genome sequencing and annotation.</title>
        <authorList>
            <consortium name="The Broad Institute Genomics Platform"/>
            <consortium name="The Broad Institute Genome Sequencing Center for Infectious Disease"/>
            <person name="Wu L."/>
            <person name="Ma J."/>
        </authorList>
    </citation>
    <scope>NUCLEOTIDE SEQUENCE [LARGE SCALE GENOMIC DNA]</scope>
    <source>
        <strain evidence="7">JCM 16898</strain>
    </source>
</reference>
<dbReference type="Pfam" id="PF00126">
    <property type="entry name" value="HTH_1"/>
    <property type="match status" value="1"/>
</dbReference>
<dbReference type="Gene3D" id="1.10.10.10">
    <property type="entry name" value="Winged helix-like DNA-binding domain superfamily/Winged helix DNA-binding domain"/>
    <property type="match status" value="1"/>
</dbReference>
<dbReference type="PANTHER" id="PTHR30537:SF3">
    <property type="entry name" value="TRANSCRIPTIONAL REGULATORY PROTEIN"/>
    <property type="match status" value="1"/>
</dbReference>
<keyword evidence="4" id="KW-0804">Transcription</keyword>
<accession>A0ABP6UZP2</accession>
<dbReference type="InterPro" id="IPR036388">
    <property type="entry name" value="WH-like_DNA-bd_sf"/>
</dbReference>
<comment type="similarity">
    <text evidence="1">Belongs to the LysR transcriptional regulatory family.</text>
</comment>
<gene>
    <name evidence="6" type="ORF">GCM10022222_06160</name>
</gene>